<proteinExistence type="predicted"/>
<reference evidence="1 2" key="1">
    <citation type="submission" date="2018-06" db="EMBL/GenBank/DDBJ databases">
        <title>Pseudomonas diversity within urban Lake Michigan freshwaters.</title>
        <authorList>
            <person name="Batrich M."/>
            <person name="Hatzopoulos T."/>
            <person name="Putonti C."/>
        </authorList>
    </citation>
    <scope>NUCLEOTIDE SEQUENCE [LARGE SCALE GENOMIC DNA]</scope>
    <source>
        <strain evidence="1 2">MB-090714</strain>
    </source>
</reference>
<evidence type="ECO:0000313" key="2">
    <source>
        <dbReference type="Proteomes" id="UP000248146"/>
    </source>
</evidence>
<evidence type="ECO:0000313" key="1">
    <source>
        <dbReference type="EMBL" id="PYC22727.1"/>
    </source>
</evidence>
<name>A0A2V4LNQ6_AQUAC</name>
<accession>A0A2V4LNQ6</accession>
<gene>
    <name evidence="1" type="ORF">DMO17_14805</name>
</gene>
<dbReference type="OrthoDB" id="6972374at2"/>
<dbReference type="Proteomes" id="UP000248146">
    <property type="component" value="Unassembled WGS sequence"/>
</dbReference>
<dbReference type="AlphaFoldDB" id="A0A2V4LNQ6"/>
<comment type="caution">
    <text evidence="1">The sequence shown here is derived from an EMBL/GenBank/DDBJ whole genome shotgun (WGS) entry which is preliminary data.</text>
</comment>
<dbReference type="RefSeq" id="WP_110683260.1">
    <property type="nucleotide sequence ID" value="NZ_QJRX01000007.1"/>
</dbReference>
<organism evidence="1 2">
    <name type="scientific">Aquipseudomonas alcaligenes</name>
    <name type="common">Pseudomonas alcaligenes</name>
    <dbReference type="NCBI Taxonomy" id="43263"/>
    <lineage>
        <taxon>Bacteria</taxon>
        <taxon>Pseudomonadati</taxon>
        <taxon>Pseudomonadota</taxon>
        <taxon>Gammaproteobacteria</taxon>
        <taxon>Pseudomonadales</taxon>
        <taxon>Pseudomonadaceae</taxon>
        <taxon>Aquipseudomonas</taxon>
    </lineage>
</organism>
<sequence length="101" mass="11232">MITEVAMQQPGVPASTYLDSHYLGFRDATGGKPQDIRERIYFGSLDGIELRRRGPGYLVRLSGPGGETLREFCIAEREQAERFVDALAHYRAKAPAFSGLK</sequence>
<dbReference type="EMBL" id="QJRX01000007">
    <property type="protein sequence ID" value="PYC22727.1"/>
    <property type="molecule type" value="Genomic_DNA"/>
</dbReference>
<protein>
    <submittedName>
        <fullName evidence="1">Uncharacterized protein</fullName>
    </submittedName>
</protein>